<name>A0ABM2ZF02_GOSHI</name>
<dbReference type="CDD" id="cd11292">
    <property type="entry name" value="gelsolin_S3_like"/>
    <property type="match status" value="1"/>
</dbReference>
<sequence length="980" mass="109876">MHLTLEGQKHYIESFIISLAVSMRNLDQAFQGAGQKAGIEIWRIENSRPVSLPTSSYGKFFTGDSYIILKTFASKSGVLRHDIHYWLGKDTSQDEAGAAAVKTIELDAALGGRAVQYREVQDQETNKFLSLFKPCIMPQEGGVATGFKQVDEDEYKTRLLVCKGKQYVQVKEVPFARSTLNHENIFILDTRSKIFQFNGSNTSIQERAKALEAVQYIRDTYHDGKCDIATIEDGKLMADADSGEFWALFGGFAPLPRKTAARDEDTTTGSHPTKKLLSVEKGKADPIEVDSLTRELLDTDKCYILDCGLEVYVWMGRNTSLDERKSASRVAEELLRDSDRPKSHLIRVIEGFETITFRSKFESWPQTTNATVTEEGRGKVAALLQRQGLNVKGLLKAAPEKEEPQAHIDCTGNLQVWRVNGQNKVLLSAADQSKFYSGDCYIFQYSYTEEDKEEHLIGTWFGKQSVEEERASAVSLASKMVESMKFMVAQTCIHEGSEPVLFFLIFQSFILFKGGLSDGYRKYIAEKEIPDETYTEDGVALFRVQGSGPENMQAIQVEAVAPSLNSSYCYILHSGSTVFTWAGGLTSPDDQDLVERQLDLIKPDLQTKPQKEGSESDEFWELLGGKTDYPSQKISSVPEGDPHLFSCTYSKGTLKVMEIYNFTQDDLMTEDIFILDCHSDIFVWVGQLVDTKSKLQALTIGEKFLKQDFLFENLSCETPIYIVMEGSEPPFFTRFFTWDSAKSNMQGNSFQRKLTIMKHGGTPITDKPKRRGIASIGGRSSGAPEKPQRSRSVSFSPDRPRVRGRSPAFNALASRFENPSSRNLSTPPPMVRKVYPKSGTPDSGTKAAAIAALTESFDRPSARETLMPRIVKKAASPAATKTTSPEPNTKENSMSSRLESLTIQEDMKEGETEDEEGLPIHPYERLTTSSTDPVTDIDVTKRETYLSATEFKEKFGMKRVEFYKLPKWKQNKLKMGLQLF</sequence>
<dbReference type="Proteomes" id="UP000818029">
    <property type="component" value="Chromosome A13"/>
</dbReference>
<protein>
    <submittedName>
        <fullName evidence="5">Villin-4</fullName>
    </submittedName>
</protein>
<dbReference type="PANTHER" id="PTHR11977:SF138">
    <property type="entry name" value="VILLIN-4"/>
    <property type="match status" value="1"/>
</dbReference>
<dbReference type="CDD" id="cd11288">
    <property type="entry name" value="gelsolin_S5_like"/>
    <property type="match status" value="1"/>
</dbReference>
<evidence type="ECO:0000259" key="3">
    <source>
        <dbReference type="PROSITE" id="PS51089"/>
    </source>
</evidence>
<gene>
    <name evidence="5" type="primary">LOC121212364</name>
</gene>
<dbReference type="PRINTS" id="PR00597">
    <property type="entry name" value="GELSOLIN"/>
</dbReference>
<dbReference type="CDD" id="cd11290">
    <property type="entry name" value="gelsolin_S1_like"/>
    <property type="match status" value="1"/>
</dbReference>
<dbReference type="InterPro" id="IPR003128">
    <property type="entry name" value="Villin_headpiece"/>
</dbReference>
<accession>A0ABM2ZF02</accession>
<dbReference type="Pfam" id="PF00626">
    <property type="entry name" value="Gelsolin"/>
    <property type="match status" value="5"/>
</dbReference>
<dbReference type="InterPro" id="IPR007123">
    <property type="entry name" value="Gelsolin-like_dom"/>
</dbReference>
<keyword evidence="1" id="KW-0117">Actin capping</keyword>
<dbReference type="PROSITE" id="PS51089">
    <property type="entry name" value="HP"/>
    <property type="match status" value="1"/>
</dbReference>
<feature type="compositionally biased region" description="Low complexity" evidence="2">
    <location>
        <begin position="773"/>
        <end position="783"/>
    </location>
</feature>
<dbReference type="PANTHER" id="PTHR11977">
    <property type="entry name" value="VILLIN"/>
    <property type="match status" value="1"/>
</dbReference>
<dbReference type="Gene3D" id="3.40.20.10">
    <property type="entry name" value="Severin"/>
    <property type="match status" value="6"/>
</dbReference>
<dbReference type="Gene3D" id="1.10.950.10">
    <property type="entry name" value="Villin headpiece domain"/>
    <property type="match status" value="1"/>
</dbReference>
<feature type="region of interest" description="Disordered" evidence="2">
    <location>
        <begin position="872"/>
        <end position="933"/>
    </location>
</feature>
<dbReference type="CDD" id="cd11289">
    <property type="entry name" value="gelsolin_S2_like"/>
    <property type="match status" value="1"/>
</dbReference>
<dbReference type="InterPro" id="IPR007122">
    <property type="entry name" value="Villin/Gelsolin"/>
</dbReference>
<dbReference type="CDD" id="cd11293">
    <property type="entry name" value="gelsolin_S4_like"/>
    <property type="match status" value="1"/>
</dbReference>
<evidence type="ECO:0000313" key="4">
    <source>
        <dbReference type="Proteomes" id="UP000818029"/>
    </source>
</evidence>
<keyword evidence="4" id="KW-1185">Reference proteome</keyword>
<dbReference type="InterPro" id="IPR029006">
    <property type="entry name" value="ADF-H/Gelsolin-like_dom_sf"/>
</dbReference>
<dbReference type="SMART" id="SM00262">
    <property type="entry name" value="GEL"/>
    <property type="match status" value="6"/>
</dbReference>
<dbReference type="GeneID" id="121212364"/>
<dbReference type="SUPFAM" id="SSF55753">
    <property type="entry name" value="Actin depolymerizing proteins"/>
    <property type="match status" value="6"/>
</dbReference>
<evidence type="ECO:0000313" key="5">
    <source>
        <dbReference type="RefSeq" id="XP_040940774.1"/>
    </source>
</evidence>
<dbReference type="SMART" id="SM00153">
    <property type="entry name" value="VHP"/>
    <property type="match status" value="1"/>
</dbReference>
<reference evidence="5" key="2">
    <citation type="submission" date="2025-08" db="UniProtKB">
        <authorList>
            <consortium name="RefSeq"/>
        </authorList>
    </citation>
    <scope>IDENTIFICATION</scope>
</reference>
<feature type="domain" description="HP" evidence="3">
    <location>
        <begin position="915"/>
        <end position="980"/>
    </location>
</feature>
<dbReference type="SUPFAM" id="SSF47050">
    <property type="entry name" value="VHP, Villin headpiece domain"/>
    <property type="match status" value="1"/>
</dbReference>
<dbReference type="RefSeq" id="XP_040940774.1">
    <property type="nucleotide sequence ID" value="XM_041084840.1"/>
</dbReference>
<feature type="region of interest" description="Disordered" evidence="2">
    <location>
        <begin position="811"/>
        <end position="830"/>
    </location>
</feature>
<dbReference type="InterPro" id="IPR036886">
    <property type="entry name" value="Villin_headpiece_dom_sf"/>
</dbReference>
<evidence type="ECO:0000256" key="1">
    <source>
        <dbReference type="ARBA" id="ARBA00022467"/>
    </source>
</evidence>
<feature type="compositionally biased region" description="Low complexity" evidence="2">
    <location>
        <begin position="873"/>
        <end position="885"/>
    </location>
</feature>
<proteinExistence type="predicted"/>
<reference evidence="4" key="1">
    <citation type="journal article" date="2020" name="Nat. Genet.">
        <title>Genomic diversifications of five Gossypium allopolyploid species and their impact on cotton improvement.</title>
        <authorList>
            <person name="Chen Z.J."/>
            <person name="Sreedasyam A."/>
            <person name="Ando A."/>
            <person name="Song Q."/>
            <person name="De Santiago L.M."/>
            <person name="Hulse-Kemp A.M."/>
            <person name="Ding M."/>
            <person name="Ye W."/>
            <person name="Kirkbride R.C."/>
            <person name="Jenkins J."/>
            <person name="Plott C."/>
            <person name="Lovell J."/>
            <person name="Lin Y.M."/>
            <person name="Vaughn R."/>
            <person name="Liu B."/>
            <person name="Simpson S."/>
            <person name="Scheffler B.E."/>
            <person name="Wen L."/>
            <person name="Saski C.A."/>
            <person name="Grover C.E."/>
            <person name="Hu G."/>
            <person name="Conover J.L."/>
            <person name="Carlson J.W."/>
            <person name="Shu S."/>
            <person name="Boston L.B."/>
            <person name="Williams M."/>
            <person name="Peterson D.G."/>
            <person name="McGee K."/>
            <person name="Jones D.C."/>
            <person name="Wendel J.F."/>
            <person name="Stelly D.M."/>
            <person name="Grimwood J."/>
            <person name="Schmutz J."/>
        </authorList>
    </citation>
    <scope>NUCLEOTIDE SEQUENCE [LARGE SCALE GENOMIC DNA]</scope>
    <source>
        <strain evidence="4">cv. TM-1</strain>
    </source>
</reference>
<feature type="region of interest" description="Disordered" evidence="2">
    <location>
        <begin position="760"/>
        <end position="805"/>
    </location>
</feature>
<evidence type="ECO:0000256" key="2">
    <source>
        <dbReference type="SAM" id="MobiDB-lite"/>
    </source>
</evidence>
<dbReference type="Pfam" id="PF02209">
    <property type="entry name" value="VHP"/>
    <property type="match status" value="1"/>
</dbReference>
<organism evidence="4 5">
    <name type="scientific">Gossypium hirsutum</name>
    <name type="common">Upland cotton</name>
    <name type="synonym">Gossypium mexicanum</name>
    <dbReference type="NCBI Taxonomy" id="3635"/>
    <lineage>
        <taxon>Eukaryota</taxon>
        <taxon>Viridiplantae</taxon>
        <taxon>Streptophyta</taxon>
        <taxon>Embryophyta</taxon>
        <taxon>Tracheophyta</taxon>
        <taxon>Spermatophyta</taxon>
        <taxon>Magnoliopsida</taxon>
        <taxon>eudicotyledons</taxon>
        <taxon>Gunneridae</taxon>
        <taxon>Pentapetalae</taxon>
        <taxon>rosids</taxon>
        <taxon>malvids</taxon>
        <taxon>Malvales</taxon>
        <taxon>Malvaceae</taxon>
        <taxon>Malvoideae</taxon>
        <taxon>Gossypium</taxon>
    </lineage>
</organism>
<dbReference type="CDD" id="cd11291">
    <property type="entry name" value="gelsolin_S6_like"/>
    <property type="match status" value="1"/>
</dbReference>
<feature type="compositionally biased region" description="Polar residues" evidence="2">
    <location>
        <begin position="886"/>
        <end position="903"/>
    </location>
</feature>